<protein>
    <submittedName>
        <fullName evidence="1">Uncharacterized protein</fullName>
    </submittedName>
</protein>
<gene>
    <name evidence="1" type="ORF">LCGC14_0380910</name>
</gene>
<organism evidence="1">
    <name type="scientific">marine sediment metagenome</name>
    <dbReference type="NCBI Taxonomy" id="412755"/>
    <lineage>
        <taxon>unclassified sequences</taxon>
        <taxon>metagenomes</taxon>
        <taxon>ecological metagenomes</taxon>
    </lineage>
</organism>
<evidence type="ECO:0000313" key="1">
    <source>
        <dbReference type="EMBL" id="KKN75470.1"/>
    </source>
</evidence>
<name>A0A0F9T2C2_9ZZZZ</name>
<comment type="caution">
    <text evidence="1">The sequence shown here is derived from an EMBL/GenBank/DDBJ whole genome shotgun (WGS) entry which is preliminary data.</text>
</comment>
<dbReference type="AlphaFoldDB" id="A0A0F9T2C2"/>
<proteinExistence type="predicted"/>
<sequence>MIDHTPISHWMHERCKKNGPFPENITNLVDSIEKDKKIIEEQLGVDLELMVKTKSKTCIIKS</sequence>
<accession>A0A0F9T2C2</accession>
<dbReference type="EMBL" id="LAZR01000310">
    <property type="protein sequence ID" value="KKN75470.1"/>
    <property type="molecule type" value="Genomic_DNA"/>
</dbReference>
<reference evidence="1" key="1">
    <citation type="journal article" date="2015" name="Nature">
        <title>Complex archaea that bridge the gap between prokaryotes and eukaryotes.</title>
        <authorList>
            <person name="Spang A."/>
            <person name="Saw J.H."/>
            <person name="Jorgensen S.L."/>
            <person name="Zaremba-Niedzwiedzka K."/>
            <person name="Martijn J."/>
            <person name="Lind A.E."/>
            <person name="van Eijk R."/>
            <person name="Schleper C."/>
            <person name="Guy L."/>
            <person name="Ettema T.J."/>
        </authorList>
    </citation>
    <scope>NUCLEOTIDE SEQUENCE</scope>
</reference>